<sequence>MQEHPEPRSDPSRRGERLTLAYLARRTRQELLDLDRGLLGTAWDLLWRPGQVTTAFIEGRLTRYYSPARYFVIITAVTVLVGAANAPLLDEGMIRVLQGRLSLEREVAASWVADWNAVLYAPLMLCLALCQRYFFRERALNLAEHLVIATYGWSQLLAVGLAALWIGQGLRELGLQPGAVTLTLLVPPAWWLYYCAGALRLRSAFDWIRAPVVLISALVLFLAVMALGAGLAASLRAGLGS</sequence>
<feature type="transmembrane region" description="Helical" evidence="1">
    <location>
        <begin position="108"/>
        <end position="130"/>
    </location>
</feature>
<feature type="transmembrane region" description="Helical" evidence="1">
    <location>
        <begin position="211"/>
        <end position="235"/>
    </location>
</feature>
<keyword evidence="1" id="KW-0472">Membrane</keyword>
<evidence type="ECO:0000256" key="1">
    <source>
        <dbReference type="SAM" id="Phobius"/>
    </source>
</evidence>
<comment type="caution">
    <text evidence="2">The sequence shown here is derived from an EMBL/GenBank/DDBJ whole genome shotgun (WGS) entry which is preliminary data.</text>
</comment>
<evidence type="ECO:0000313" key="2">
    <source>
        <dbReference type="EMBL" id="MCK7594909.1"/>
    </source>
</evidence>
<dbReference type="EMBL" id="JALNMH010000012">
    <property type="protein sequence ID" value="MCK7594909.1"/>
    <property type="molecule type" value="Genomic_DNA"/>
</dbReference>
<dbReference type="Proteomes" id="UP001431449">
    <property type="component" value="Unassembled WGS sequence"/>
</dbReference>
<keyword evidence="3" id="KW-1185">Reference proteome</keyword>
<feature type="transmembrane region" description="Helical" evidence="1">
    <location>
        <begin position="178"/>
        <end position="199"/>
    </location>
</feature>
<organism evidence="2 3">
    <name type="scientific">Pseudomarimonas salicorniae</name>
    <dbReference type="NCBI Taxonomy" id="2933270"/>
    <lineage>
        <taxon>Bacteria</taxon>
        <taxon>Pseudomonadati</taxon>
        <taxon>Pseudomonadota</taxon>
        <taxon>Gammaproteobacteria</taxon>
        <taxon>Lysobacterales</taxon>
        <taxon>Lysobacteraceae</taxon>
        <taxon>Pseudomarimonas</taxon>
    </lineage>
</organism>
<accession>A0ABT0GK38</accession>
<feature type="transmembrane region" description="Helical" evidence="1">
    <location>
        <begin position="142"/>
        <end position="166"/>
    </location>
</feature>
<proteinExistence type="predicted"/>
<dbReference type="RefSeq" id="WP_248210597.1">
    <property type="nucleotide sequence ID" value="NZ_JALNMH010000012.1"/>
</dbReference>
<feature type="transmembrane region" description="Helical" evidence="1">
    <location>
        <begin position="70"/>
        <end position="88"/>
    </location>
</feature>
<name>A0ABT0GK38_9GAMM</name>
<keyword evidence="1" id="KW-1133">Transmembrane helix</keyword>
<keyword evidence="1" id="KW-0812">Transmembrane</keyword>
<protein>
    <submittedName>
        <fullName evidence="2">DUF3667 domain-containing protein</fullName>
    </submittedName>
</protein>
<reference evidence="2" key="1">
    <citation type="submission" date="2022-04" db="EMBL/GenBank/DDBJ databases">
        <title>Lysobacter sp. CAU 1642 isolated from sea sand.</title>
        <authorList>
            <person name="Kim W."/>
        </authorList>
    </citation>
    <scope>NUCLEOTIDE SEQUENCE</scope>
    <source>
        <strain evidence="2">CAU 1642</strain>
    </source>
</reference>
<gene>
    <name evidence="2" type="ORF">M0G41_14670</name>
</gene>
<dbReference type="Pfam" id="PF12412">
    <property type="entry name" value="DUF3667"/>
    <property type="match status" value="1"/>
</dbReference>
<evidence type="ECO:0000313" key="3">
    <source>
        <dbReference type="Proteomes" id="UP001431449"/>
    </source>
</evidence>
<dbReference type="InterPro" id="IPR022134">
    <property type="entry name" value="DUF3667"/>
</dbReference>